<dbReference type="EMBL" id="MU620903">
    <property type="protein sequence ID" value="KAI8581877.1"/>
    <property type="molecule type" value="Genomic_DNA"/>
</dbReference>
<reference evidence="2" key="2">
    <citation type="journal article" date="2022" name="Proc. Natl. Acad. Sci. U.S.A.">
        <title>Diploid-dominant life cycles characterize the early evolution of Fungi.</title>
        <authorList>
            <person name="Amses K.R."/>
            <person name="Simmons D.R."/>
            <person name="Longcore J.E."/>
            <person name="Mondo S.J."/>
            <person name="Seto K."/>
            <person name="Jeronimo G.H."/>
            <person name="Bonds A.E."/>
            <person name="Quandt C.A."/>
            <person name="Davis W.J."/>
            <person name="Chang Y."/>
            <person name="Federici B.A."/>
            <person name="Kuo A."/>
            <person name="LaButti K."/>
            <person name="Pangilinan J."/>
            <person name="Andreopoulos W."/>
            <person name="Tritt A."/>
            <person name="Riley R."/>
            <person name="Hundley H."/>
            <person name="Johnson J."/>
            <person name="Lipzen A."/>
            <person name="Barry K."/>
            <person name="Lang B.F."/>
            <person name="Cuomo C.A."/>
            <person name="Buchler N.E."/>
            <person name="Grigoriev I.V."/>
            <person name="Spatafora J.W."/>
            <person name="Stajich J.E."/>
            <person name="James T.Y."/>
        </authorList>
    </citation>
    <scope>NUCLEOTIDE SEQUENCE</scope>
    <source>
        <strain evidence="2">AG</strain>
    </source>
</reference>
<evidence type="ECO:0000259" key="1">
    <source>
        <dbReference type="Pfam" id="PF02225"/>
    </source>
</evidence>
<dbReference type="InterPro" id="IPR003137">
    <property type="entry name" value="PA_domain"/>
</dbReference>
<dbReference type="SUPFAM" id="SSF52025">
    <property type="entry name" value="PA domain"/>
    <property type="match status" value="1"/>
</dbReference>
<dbReference type="RefSeq" id="XP_051446881.1">
    <property type="nucleotide sequence ID" value="XM_051587124.1"/>
</dbReference>
<name>A0AAD5EEJ3_UMBRA</name>
<protein>
    <recommendedName>
        <fullName evidence="1">PA domain-containing protein</fullName>
    </recommendedName>
</protein>
<comment type="caution">
    <text evidence="2">The sequence shown here is derived from an EMBL/GenBank/DDBJ whole genome shotgun (WGS) entry which is preliminary data.</text>
</comment>
<accession>A0AAD5EEJ3</accession>
<reference evidence="2" key="1">
    <citation type="submission" date="2021-06" db="EMBL/GenBank/DDBJ databases">
        <authorList>
            <consortium name="DOE Joint Genome Institute"/>
            <person name="Mondo S.J."/>
            <person name="Amses K.R."/>
            <person name="Simmons D.R."/>
            <person name="Longcore J.E."/>
            <person name="Seto K."/>
            <person name="Alves G.H."/>
            <person name="Bonds A.E."/>
            <person name="Quandt C.A."/>
            <person name="Davis W.J."/>
            <person name="Chang Y."/>
            <person name="Letcher P.M."/>
            <person name="Powell M.J."/>
            <person name="Kuo A."/>
            <person name="Labutti K."/>
            <person name="Pangilinan J."/>
            <person name="Andreopoulos W."/>
            <person name="Tritt A."/>
            <person name="Riley R."/>
            <person name="Hundley H."/>
            <person name="Johnson J."/>
            <person name="Lipzen A."/>
            <person name="Barry K."/>
            <person name="Berbee M.L."/>
            <person name="Buchler N.E."/>
            <person name="Grigoriev I.V."/>
            <person name="Spatafora J.W."/>
            <person name="Stajich J.E."/>
            <person name="James T.Y."/>
        </authorList>
    </citation>
    <scope>NUCLEOTIDE SEQUENCE</scope>
    <source>
        <strain evidence="2">AG</strain>
    </source>
</reference>
<dbReference type="Pfam" id="PF02225">
    <property type="entry name" value="PA"/>
    <property type="match status" value="1"/>
</dbReference>
<evidence type="ECO:0000313" key="3">
    <source>
        <dbReference type="Proteomes" id="UP001206595"/>
    </source>
</evidence>
<feature type="domain" description="PA" evidence="1">
    <location>
        <begin position="17"/>
        <end position="99"/>
    </location>
</feature>
<sequence length="144" mass="15920">MEDMETSLVIFDPLFDTFLGCSQYSEDEKSAISGNMVIVGRGKCNFEDKAILAQSAGATGIIFVNADENKIFQVVGSATPKRQIHIPSLMISYKDALQLLGNNLDHRFPLHIPGAKLNNLQHSYLSYHTKLTVNGKPVHNLVFV</sequence>
<dbReference type="GeneID" id="75912471"/>
<dbReference type="CDD" id="cd00538">
    <property type="entry name" value="PA"/>
    <property type="match status" value="1"/>
</dbReference>
<proteinExistence type="predicted"/>
<dbReference type="InterPro" id="IPR046450">
    <property type="entry name" value="PA_dom_sf"/>
</dbReference>
<dbReference type="AlphaFoldDB" id="A0AAD5EEJ3"/>
<evidence type="ECO:0000313" key="2">
    <source>
        <dbReference type="EMBL" id="KAI8581877.1"/>
    </source>
</evidence>
<organism evidence="2 3">
    <name type="scientific">Umbelopsis ramanniana AG</name>
    <dbReference type="NCBI Taxonomy" id="1314678"/>
    <lineage>
        <taxon>Eukaryota</taxon>
        <taxon>Fungi</taxon>
        <taxon>Fungi incertae sedis</taxon>
        <taxon>Mucoromycota</taxon>
        <taxon>Mucoromycotina</taxon>
        <taxon>Umbelopsidomycetes</taxon>
        <taxon>Umbelopsidales</taxon>
        <taxon>Umbelopsidaceae</taxon>
        <taxon>Umbelopsis</taxon>
    </lineage>
</organism>
<dbReference type="Proteomes" id="UP001206595">
    <property type="component" value="Unassembled WGS sequence"/>
</dbReference>
<keyword evidence="3" id="KW-1185">Reference proteome</keyword>
<dbReference type="Gene3D" id="3.50.30.30">
    <property type="match status" value="1"/>
</dbReference>
<gene>
    <name evidence="2" type="ORF">K450DRAFT_229668</name>
</gene>